<proteinExistence type="predicted"/>
<reference evidence="1 2" key="1">
    <citation type="submission" date="2019-11" db="EMBL/GenBank/DDBJ databases">
        <title>Type strains purchased from KCTC, JCM and DSMZ.</title>
        <authorList>
            <person name="Lu H."/>
        </authorList>
    </citation>
    <scope>NUCLEOTIDE SEQUENCE [LARGE SCALE GENOMIC DNA]</scope>
    <source>
        <strain evidence="1 2">KCTC 22382</strain>
    </source>
</reference>
<keyword evidence="2" id="KW-1185">Reference proteome</keyword>
<dbReference type="OrthoDB" id="932587at2"/>
<accession>A0A6L6PAS8</accession>
<name>A0A6L6PAS8_9BURK</name>
<organism evidence="1 2">
    <name type="scientific">Duganella radicis</name>
    <dbReference type="NCBI Taxonomy" id="551988"/>
    <lineage>
        <taxon>Bacteria</taxon>
        <taxon>Pseudomonadati</taxon>
        <taxon>Pseudomonadota</taxon>
        <taxon>Betaproteobacteria</taxon>
        <taxon>Burkholderiales</taxon>
        <taxon>Oxalobacteraceae</taxon>
        <taxon>Telluria group</taxon>
        <taxon>Duganella</taxon>
    </lineage>
</organism>
<dbReference type="RefSeq" id="WP_155461406.1">
    <property type="nucleotide sequence ID" value="NZ_WNKY01000001.1"/>
</dbReference>
<sequence>MAQTTPPARYDLPWKAALTHAFHAFVDFFFPELSPQIDWSKRPRFRDKELAGIGFGAAPDMMVADKLVEVRLRDVAGWALIHVEVQAQRDNRLKRRVLDYNYRIVAVNPATVHASLEPEAHNRVVQGD</sequence>
<evidence type="ECO:0000313" key="2">
    <source>
        <dbReference type="Proteomes" id="UP000475582"/>
    </source>
</evidence>
<comment type="caution">
    <text evidence="1">The sequence shown here is derived from an EMBL/GenBank/DDBJ whole genome shotgun (WGS) entry which is preliminary data.</text>
</comment>
<protein>
    <recommendedName>
        <fullName evidence="3">Transposase</fullName>
    </recommendedName>
</protein>
<evidence type="ECO:0000313" key="1">
    <source>
        <dbReference type="EMBL" id="MTV36044.1"/>
    </source>
</evidence>
<dbReference type="EMBL" id="WNKY01000001">
    <property type="protein sequence ID" value="MTV36044.1"/>
    <property type="molecule type" value="Genomic_DNA"/>
</dbReference>
<gene>
    <name evidence="1" type="ORF">GM676_00405</name>
</gene>
<evidence type="ECO:0008006" key="3">
    <source>
        <dbReference type="Google" id="ProtNLM"/>
    </source>
</evidence>
<dbReference type="Proteomes" id="UP000475582">
    <property type="component" value="Unassembled WGS sequence"/>
</dbReference>
<dbReference type="AlphaFoldDB" id="A0A6L6PAS8"/>